<evidence type="ECO:0000313" key="3">
    <source>
        <dbReference type="Proteomes" id="UP000287166"/>
    </source>
</evidence>
<protein>
    <submittedName>
        <fullName evidence="2">Uncharacterized protein</fullName>
    </submittedName>
</protein>
<name>A0A401H1X6_9APHY</name>
<reference evidence="2 3" key="1">
    <citation type="journal article" date="2018" name="Sci. Rep.">
        <title>Genome sequence of the cauliflower mushroom Sparassis crispa (Hanabiratake) and its association with beneficial usage.</title>
        <authorList>
            <person name="Kiyama R."/>
            <person name="Furutani Y."/>
            <person name="Kawaguchi K."/>
            <person name="Nakanishi T."/>
        </authorList>
    </citation>
    <scope>NUCLEOTIDE SEQUENCE [LARGE SCALE GENOMIC DNA]</scope>
</reference>
<sequence>MSPEPSSGEETAGEEHFMDQYVREGEEVDWVHVRGHENAHGNSNGNGNGNEIENGEVADNPDDESD</sequence>
<comment type="caution">
    <text evidence="2">The sequence shown here is derived from an EMBL/GenBank/DDBJ whole genome shotgun (WGS) entry which is preliminary data.</text>
</comment>
<feature type="compositionally biased region" description="Basic and acidic residues" evidence="1">
    <location>
        <begin position="13"/>
        <end position="39"/>
    </location>
</feature>
<accession>A0A401H1X6</accession>
<dbReference type="AlphaFoldDB" id="A0A401H1X6"/>
<gene>
    <name evidence="2" type="ORF">SCP_1301750</name>
</gene>
<proteinExistence type="predicted"/>
<feature type="region of interest" description="Disordered" evidence="1">
    <location>
        <begin position="1"/>
        <end position="66"/>
    </location>
</feature>
<feature type="compositionally biased region" description="Acidic residues" evidence="1">
    <location>
        <begin position="53"/>
        <end position="66"/>
    </location>
</feature>
<dbReference type="InParanoid" id="A0A401H1X6"/>
<organism evidence="2 3">
    <name type="scientific">Sparassis crispa</name>
    <dbReference type="NCBI Taxonomy" id="139825"/>
    <lineage>
        <taxon>Eukaryota</taxon>
        <taxon>Fungi</taxon>
        <taxon>Dikarya</taxon>
        <taxon>Basidiomycota</taxon>
        <taxon>Agaricomycotina</taxon>
        <taxon>Agaricomycetes</taxon>
        <taxon>Polyporales</taxon>
        <taxon>Sparassidaceae</taxon>
        <taxon>Sparassis</taxon>
    </lineage>
</organism>
<keyword evidence="3" id="KW-1185">Reference proteome</keyword>
<dbReference type="EMBL" id="BFAD01000013">
    <property type="protein sequence ID" value="GBE88360.1"/>
    <property type="molecule type" value="Genomic_DNA"/>
</dbReference>
<dbReference type="GeneID" id="38785277"/>
<evidence type="ECO:0000256" key="1">
    <source>
        <dbReference type="SAM" id="MobiDB-lite"/>
    </source>
</evidence>
<dbReference type="RefSeq" id="XP_027619273.1">
    <property type="nucleotide sequence ID" value="XM_027763472.1"/>
</dbReference>
<dbReference type="Proteomes" id="UP000287166">
    <property type="component" value="Unassembled WGS sequence"/>
</dbReference>
<feature type="compositionally biased region" description="Low complexity" evidence="1">
    <location>
        <begin position="40"/>
        <end position="52"/>
    </location>
</feature>
<evidence type="ECO:0000313" key="2">
    <source>
        <dbReference type="EMBL" id="GBE88360.1"/>
    </source>
</evidence>